<keyword evidence="4 9" id="KW-0812">Transmembrane</keyword>
<evidence type="ECO:0000256" key="6">
    <source>
        <dbReference type="ARBA" id="ARBA00023136"/>
    </source>
</evidence>
<organism evidence="12 13">
    <name type="scientific">Streptomyces rectiviolaceus</name>
    <dbReference type="NCBI Taxonomy" id="332591"/>
    <lineage>
        <taxon>Bacteria</taxon>
        <taxon>Bacillati</taxon>
        <taxon>Actinomycetota</taxon>
        <taxon>Actinomycetes</taxon>
        <taxon>Kitasatosporales</taxon>
        <taxon>Streptomycetaceae</taxon>
        <taxon>Streptomyces</taxon>
    </lineage>
</organism>
<dbReference type="Pfam" id="PF00909">
    <property type="entry name" value="Ammonium_transp"/>
    <property type="match status" value="1"/>
</dbReference>
<feature type="transmembrane region" description="Helical" evidence="9">
    <location>
        <begin position="103"/>
        <end position="126"/>
    </location>
</feature>
<dbReference type="PANTHER" id="PTHR43029:SF10">
    <property type="entry name" value="AMMONIUM TRANSPORTER MEP2"/>
    <property type="match status" value="1"/>
</dbReference>
<proteinExistence type="inferred from homology"/>
<sequence length="491" mass="50601">MSVRKLSRNTKHGGNPRVPVPKRTAVTLSLCPHPEERFPVQSLYALYPPNPPHSLTTTLAAAKGPDTGDTAWLLAATALVLLMTPGLALFYGGMVRTKSVLNMLLMSFVSIALVTVVWLLAGYSLAFGDDAFAGLIGGVDHLGLAGIGPSTLTGTVPTLLFTTFQLTFAILTTALISGAIADRTKFAAWLVFVPVWALLVYVPVAHWVWGPDGWISSSLGALDFAGGLVVEIASGASGLALVLVIGPRIGFKKDAMRPHNLPMVLMGAGLLWFGWLGFNGGSALGANGLAAASLLNTLLAGCTGLLGWLFVEQRRDGHLTTFGAASGAVAGLVAITPACGVVGVLGAAVVGLAAGVVCSYAVAWKFRLDYDDSLDVVGVHLVGGVVGTLLIGLFATATMTDGAEGLFYGGGLAQLGKQTVAVLVVAAYTFAVTFGIGKAIDKVMGFRASAEDELTGLDQTHHAETAYDHGVLVGPMKGSTVPNHPKGSTLA</sequence>
<feature type="transmembrane region" description="Helical" evidence="9">
    <location>
        <begin position="159"/>
        <end position="180"/>
    </location>
</feature>
<evidence type="ECO:0000313" key="12">
    <source>
        <dbReference type="EMBL" id="GAA3136960.1"/>
    </source>
</evidence>
<gene>
    <name evidence="12" type="ORF">GCM10010449_66680</name>
</gene>
<feature type="transmembrane region" description="Helical" evidence="9">
    <location>
        <begin position="376"/>
        <end position="399"/>
    </location>
</feature>
<keyword evidence="7 9" id="KW-0924">Ammonia transport</keyword>
<dbReference type="InterPro" id="IPR029020">
    <property type="entry name" value="Ammonium/urea_transptr"/>
</dbReference>
<dbReference type="PANTHER" id="PTHR43029">
    <property type="entry name" value="AMMONIUM TRANSPORTER MEP2"/>
    <property type="match status" value="1"/>
</dbReference>
<dbReference type="SUPFAM" id="SSF111352">
    <property type="entry name" value="Ammonium transporter"/>
    <property type="match status" value="1"/>
</dbReference>
<feature type="transmembrane region" description="Helical" evidence="9">
    <location>
        <begin position="290"/>
        <end position="311"/>
    </location>
</feature>
<dbReference type="Gene3D" id="1.10.3430.10">
    <property type="entry name" value="Ammonium transporter AmtB like domains"/>
    <property type="match status" value="1"/>
</dbReference>
<feature type="domain" description="Ammonium transporter AmtB-like" evidence="11">
    <location>
        <begin position="71"/>
        <end position="467"/>
    </location>
</feature>
<feature type="compositionally biased region" description="Basic residues" evidence="10">
    <location>
        <begin position="1"/>
        <end position="11"/>
    </location>
</feature>
<evidence type="ECO:0000256" key="10">
    <source>
        <dbReference type="SAM" id="MobiDB-lite"/>
    </source>
</evidence>
<keyword evidence="5 9" id="KW-1133">Transmembrane helix</keyword>
<keyword evidence="13" id="KW-1185">Reference proteome</keyword>
<dbReference type="EMBL" id="BAAAUG010000148">
    <property type="protein sequence ID" value="GAA3136960.1"/>
    <property type="molecule type" value="Genomic_DNA"/>
</dbReference>
<evidence type="ECO:0000256" key="9">
    <source>
        <dbReference type="RuleBase" id="RU362002"/>
    </source>
</evidence>
<evidence type="ECO:0000256" key="8">
    <source>
        <dbReference type="ARBA" id="ARBA00050025"/>
    </source>
</evidence>
<feature type="transmembrane region" description="Helical" evidence="9">
    <location>
        <begin position="419"/>
        <end position="437"/>
    </location>
</feature>
<comment type="caution">
    <text evidence="12">The sequence shown here is derived from an EMBL/GenBank/DDBJ whole genome shotgun (WGS) entry which is preliminary data.</text>
</comment>
<comment type="subcellular location">
    <subcellularLocation>
        <location evidence="9">Cell membrane</location>
        <topology evidence="9">Multi-pass membrane protein</topology>
    </subcellularLocation>
    <subcellularLocation>
        <location evidence="1">Membrane</location>
        <topology evidence="1">Multi-pass membrane protein</topology>
    </subcellularLocation>
</comment>
<keyword evidence="6 9" id="KW-0472">Membrane</keyword>
<evidence type="ECO:0000256" key="2">
    <source>
        <dbReference type="ARBA" id="ARBA00005887"/>
    </source>
</evidence>
<feature type="region of interest" description="Disordered" evidence="10">
    <location>
        <begin position="1"/>
        <end position="21"/>
    </location>
</feature>
<reference evidence="13" key="1">
    <citation type="journal article" date="2019" name="Int. J. Syst. Evol. Microbiol.">
        <title>The Global Catalogue of Microorganisms (GCM) 10K type strain sequencing project: providing services to taxonomists for standard genome sequencing and annotation.</title>
        <authorList>
            <consortium name="The Broad Institute Genomics Platform"/>
            <consortium name="The Broad Institute Genome Sequencing Center for Infectious Disease"/>
            <person name="Wu L."/>
            <person name="Ma J."/>
        </authorList>
    </citation>
    <scope>NUCLEOTIDE SEQUENCE [LARGE SCALE GENOMIC DNA]</scope>
    <source>
        <strain evidence="13">JCM 9092</strain>
    </source>
</reference>
<feature type="transmembrane region" description="Helical" evidence="9">
    <location>
        <begin position="261"/>
        <end position="278"/>
    </location>
</feature>
<evidence type="ECO:0000256" key="4">
    <source>
        <dbReference type="ARBA" id="ARBA00022692"/>
    </source>
</evidence>
<accession>A0ABP6N589</accession>
<comment type="similarity">
    <text evidence="2 9">Belongs to the ammonia transporter channel (TC 1.A.11.2) family.</text>
</comment>
<feature type="transmembrane region" description="Helical" evidence="9">
    <location>
        <begin position="341"/>
        <end position="364"/>
    </location>
</feature>
<dbReference type="InterPro" id="IPR018047">
    <property type="entry name" value="Ammonium_transpt_CS"/>
</dbReference>
<evidence type="ECO:0000313" key="13">
    <source>
        <dbReference type="Proteomes" id="UP001501637"/>
    </source>
</evidence>
<feature type="transmembrane region" description="Helical" evidence="9">
    <location>
        <begin position="229"/>
        <end position="249"/>
    </location>
</feature>
<evidence type="ECO:0000256" key="3">
    <source>
        <dbReference type="ARBA" id="ARBA00022448"/>
    </source>
</evidence>
<dbReference type="InterPro" id="IPR024041">
    <property type="entry name" value="NH4_transpt_AmtB-like_dom"/>
</dbReference>
<dbReference type="Proteomes" id="UP001501637">
    <property type="component" value="Unassembled WGS sequence"/>
</dbReference>
<feature type="transmembrane region" description="Helical" evidence="9">
    <location>
        <begin position="318"/>
        <end position="335"/>
    </location>
</feature>
<evidence type="ECO:0000256" key="1">
    <source>
        <dbReference type="ARBA" id="ARBA00004141"/>
    </source>
</evidence>
<dbReference type="InterPro" id="IPR001905">
    <property type="entry name" value="Ammonium_transpt"/>
</dbReference>
<protein>
    <recommendedName>
        <fullName evidence="8 9">Ammonium transporter</fullName>
    </recommendedName>
</protein>
<evidence type="ECO:0000256" key="5">
    <source>
        <dbReference type="ARBA" id="ARBA00022989"/>
    </source>
</evidence>
<feature type="transmembrane region" description="Helical" evidence="9">
    <location>
        <begin position="187"/>
        <end position="209"/>
    </location>
</feature>
<feature type="transmembrane region" description="Helical" evidence="9">
    <location>
        <begin position="71"/>
        <end position="91"/>
    </location>
</feature>
<dbReference type="PROSITE" id="PS01219">
    <property type="entry name" value="AMMONIUM_TRANSP"/>
    <property type="match status" value="1"/>
</dbReference>
<keyword evidence="3 9" id="KW-0813">Transport</keyword>
<dbReference type="NCBIfam" id="TIGR00836">
    <property type="entry name" value="amt"/>
    <property type="match status" value="1"/>
</dbReference>
<evidence type="ECO:0000259" key="11">
    <source>
        <dbReference type="Pfam" id="PF00909"/>
    </source>
</evidence>
<name>A0ABP6N589_9ACTN</name>
<evidence type="ECO:0000256" key="7">
    <source>
        <dbReference type="ARBA" id="ARBA00023177"/>
    </source>
</evidence>